<comment type="caution">
    <text evidence="1">The sequence shown here is derived from an EMBL/GenBank/DDBJ whole genome shotgun (WGS) entry which is preliminary data.</text>
</comment>
<dbReference type="Proteomes" id="UP000765509">
    <property type="component" value="Unassembled WGS sequence"/>
</dbReference>
<sequence>MGSPSHGSLKATVWAILYKVYIQFLIHSQQMSLDEHNSPNTQRKMCKSEELANELTKNTFHLMSAINIATSWTVSMNDATAFAENWKIFCLSNQHLFPKQKIKPNPHFAYNIPELFQLWPSTSISHMGL</sequence>
<organism evidence="1 2">
    <name type="scientific">Austropuccinia psidii MF-1</name>
    <dbReference type="NCBI Taxonomy" id="1389203"/>
    <lineage>
        <taxon>Eukaryota</taxon>
        <taxon>Fungi</taxon>
        <taxon>Dikarya</taxon>
        <taxon>Basidiomycota</taxon>
        <taxon>Pucciniomycotina</taxon>
        <taxon>Pucciniomycetes</taxon>
        <taxon>Pucciniales</taxon>
        <taxon>Sphaerophragmiaceae</taxon>
        <taxon>Austropuccinia</taxon>
    </lineage>
</organism>
<gene>
    <name evidence="1" type="ORF">O181_055526</name>
</gene>
<dbReference type="EMBL" id="AVOT02024879">
    <property type="protein sequence ID" value="MBW0515811.1"/>
    <property type="molecule type" value="Genomic_DNA"/>
</dbReference>
<reference evidence="1" key="1">
    <citation type="submission" date="2021-03" db="EMBL/GenBank/DDBJ databases">
        <title>Draft genome sequence of rust myrtle Austropuccinia psidii MF-1, a brazilian biotype.</title>
        <authorList>
            <person name="Quecine M.C."/>
            <person name="Pachon D.M.R."/>
            <person name="Bonatelli M.L."/>
            <person name="Correr F.H."/>
            <person name="Franceschini L.M."/>
            <person name="Leite T.F."/>
            <person name="Margarido G.R.A."/>
            <person name="Almeida C.A."/>
            <person name="Ferrarezi J.A."/>
            <person name="Labate C.A."/>
        </authorList>
    </citation>
    <scope>NUCLEOTIDE SEQUENCE</scope>
    <source>
        <strain evidence="1">MF-1</strain>
    </source>
</reference>
<evidence type="ECO:0000313" key="2">
    <source>
        <dbReference type="Proteomes" id="UP000765509"/>
    </source>
</evidence>
<name>A0A9Q3EBI9_9BASI</name>
<evidence type="ECO:0000313" key="1">
    <source>
        <dbReference type="EMBL" id="MBW0515811.1"/>
    </source>
</evidence>
<accession>A0A9Q3EBI9</accession>
<dbReference type="AlphaFoldDB" id="A0A9Q3EBI9"/>
<protein>
    <submittedName>
        <fullName evidence="1">Uncharacterized protein</fullName>
    </submittedName>
</protein>
<proteinExistence type="predicted"/>
<keyword evidence="2" id="KW-1185">Reference proteome</keyword>